<organism evidence="1 2">
    <name type="scientific">Fulvitalea axinellae</name>
    <dbReference type="NCBI Taxonomy" id="1182444"/>
    <lineage>
        <taxon>Bacteria</taxon>
        <taxon>Pseudomonadati</taxon>
        <taxon>Bacteroidota</taxon>
        <taxon>Cytophagia</taxon>
        <taxon>Cytophagales</taxon>
        <taxon>Persicobacteraceae</taxon>
        <taxon>Fulvitalea</taxon>
    </lineage>
</organism>
<evidence type="ECO:0000313" key="2">
    <source>
        <dbReference type="Proteomes" id="UP001348817"/>
    </source>
</evidence>
<dbReference type="Proteomes" id="UP001348817">
    <property type="component" value="Chromosome"/>
</dbReference>
<dbReference type="AlphaFoldDB" id="A0AAU9DEJ0"/>
<dbReference type="RefSeq" id="WP_338394564.1">
    <property type="nucleotide sequence ID" value="NZ_AP025314.1"/>
</dbReference>
<accession>A0AAU9DEJ0</accession>
<sequence>MKYRLNIESLSQLEPCKKSFDYDSEYDDFSSISSDISDVLHEMGVVFQLQVDNVEIPIFIWGDFEYFLDGFYEYAGFLFSNQKSEFMFELLEQGIETQVCFSIEDDRVKVSEENFYMGSYYVKMNELRSDFKRFFKEFISLIDLLIPGISLHTWFKQWREGIQSIINDVHGSPACASLFNGHRKCPHL</sequence>
<evidence type="ECO:0000313" key="1">
    <source>
        <dbReference type="EMBL" id="BDD09355.1"/>
    </source>
</evidence>
<dbReference type="EMBL" id="AP025314">
    <property type="protein sequence ID" value="BDD09355.1"/>
    <property type="molecule type" value="Genomic_DNA"/>
</dbReference>
<proteinExistence type="predicted"/>
<keyword evidence="2" id="KW-1185">Reference proteome</keyword>
<name>A0AAU9DEJ0_9BACT</name>
<dbReference type="KEGG" id="fax:FUAX_17870"/>
<protein>
    <submittedName>
        <fullName evidence="1">Uncharacterized protein</fullName>
    </submittedName>
</protein>
<reference evidence="1 2" key="1">
    <citation type="submission" date="2021-12" db="EMBL/GenBank/DDBJ databases">
        <title>Genome sequencing of bacteria with rrn-lacking chromosome and rrn-plasmid.</title>
        <authorList>
            <person name="Anda M."/>
            <person name="Iwasaki W."/>
        </authorList>
    </citation>
    <scope>NUCLEOTIDE SEQUENCE [LARGE SCALE GENOMIC DNA]</scope>
    <source>
        <strain evidence="1 2">DSM 100852</strain>
    </source>
</reference>
<gene>
    <name evidence="1" type="ORF">FUAX_17870</name>
</gene>